<organism evidence="2 3">
    <name type="scientific">Psilocybe cyanescens</name>
    <dbReference type="NCBI Taxonomy" id="93625"/>
    <lineage>
        <taxon>Eukaryota</taxon>
        <taxon>Fungi</taxon>
        <taxon>Dikarya</taxon>
        <taxon>Basidiomycota</taxon>
        <taxon>Agaricomycotina</taxon>
        <taxon>Agaricomycetes</taxon>
        <taxon>Agaricomycetidae</taxon>
        <taxon>Agaricales</taxon>
        <taxon>Agaricineae</taxon>
        <taxon>Strophariaceae</taxon>
        <taxon>Psilocybe</taxon>
    </lineage>
</organism>
<protein>
    <submittedName>
        <fullName evidence="2">Uncharacterized protein</fullName>
    </submittedName>
</protein>
<gene>
    <name evidence="2" type="ORF">CVT25_008229</name>
</gene>
<keyword evidence="3" id="KW-1185">Reference proteome</keyword>
<evidence type="ECO:0000313" key="2">
    <source>
        <dbReference type="EMBL" id="PPQ87493.1"/>
    </source>
</evidence>
<name>A0A409X9K5_PSICY</name>
<accession>A0A409X9K5</accession>
<feature type="region of interest" description="Disordered" evidence="1">
    <location>
        <begin position="339"/>
        <end position="365"/>
    </location>
</feature>
<dbReference type="AlphaFoldDB" id="A0A409X9K5"/>
<dbReference type="OrthoDB" id="3362336at2759"/>
<evidence type="ECO:0000313" key="3">
    <source>
        <dbReference type="Proteomes" id="UP000283269"/>
    </source>
</evidence>
<dbReference type="EMBL" id="NHYD01002281">
    <property type="protein sequence ID" value="PPQ87493.1"/>
    <property type="molecule type" value="Genomic_DNA"/>
</dbReference>
<sequence>MLSQAICASRRVSPCRSTLLYQHFTKTRLVTTVAEDNQENQIQKPPLRTAYLRTWEPLKNVGDAYVLLRALERKYGKVLEARFAKDYEDPTKYQMIAWIVFEDPQSLERIPLQGTEFVTPSSGLSKEYHEIRLEDIESLSKSQDYEEGYDFPIIPADSGVKVIGGRITRSDADYTPNHRERIYQPTPKAVMSSFLRWGGFHKLTPLDPPREILEAELFGKTPLDNVRMRAALQLASQQTNMRNPALAYKNSARASSSTTEPSIASLLFGEPESSKSSQATSTPSPSIPKKPTSATSPKPPTAKPAEDAPFPTPPKEKDAATIAQELASQEALKRQLEFAKQLNERSTPMRRKQPKPQIKVAKPKTPQFFADEFLPQDEPSNPKGGVMDKLWGIFGRK</sequence>
<reference evidence="2 3" key="1">
    <citation type="journal article" date="2018" name="Evol. Lett.">
        <title>Horizontal gene cluster transfer increased hallucinogenic mushroom diversity.</title>
        <authorList>
            <person name="Reynolds H.T."/>
            <person name="Vijayakumar V."/>
            <person name="Gluck-Thaler E."/>
            <person name="Korotkin H.B."/>
            <person name="Matheny P.B."/>
            <person name="Slot J.C."/>
        </authorList>
    </citation>
    <scope>NUCLEOTIDE SEQUENCE [LARGE SCALE GENOMIC DNA]</scope>
    <source>
        <strain evidence="2 3">2631</strain>
    </source>
</reference>
<feature type="compositionally biased region" description="Low complexity" evidence="1">
    <location>
        <begin position="274"/>
        <end position="296"/>
    </location>
</feature>
<dbReference type="Proteomes" id="UP000283269">
    <property type="component" value="Unassembled WGS sequence"/>
</dbReference>
<proteinExistence type="predicted"/>
<comment type="caution">
    <text evidence="2">The sequence shown here is derived from an EMBL/GenBank/DDBJ whole genome shotgun (WGS) entry which is preliminary data.</text>
</comment>
<dbReference type="InParanoid" id="A0A409X9K5"/>
<feature type="region of interest" description="Disordered" evidence="1">
    <location>
        <begin position="270"/>
        <end position="319"/>
    </location>
</feature>
<evidence type="ECO:0000256" key="1">
    <source>
        <dbReference type="SAM" id="MobiDB-lite"/>
    </source>
</evidence>